<evidence type="ECO:0000313" key="1">
    <source>
        <dbReference type="EMBL" id="ELR67959.1"/>
    </source>
</evidence>
<evidence type="ECO:0000313" key="2">
    <source>
        <dbReference type="Proteomes" id="UP000011134"/>
    </source>
</evidence>
<organism evidence="1 2">
    <name type="scientific">Photobacterium marinum</name>
    <dbReference type="NCBI Taxonomy" id="1056511"/>
    <lineage>
        <taxon>Bacteria</taxon>
        <taxon>Pseudomonadati</taxon>
        <taxon>Pseudomonadota</taxon>
        <taxon>Gammaproteobacteria</taxon>
        <taxon>Vibrionales</taxon>
        <taxon>Vibrionaceae</taxon>
        <taxon>Photobacterium</taxon>
    </lineage>
</organism>
<name>L8JKC5_9GAMM</name>
<dbReference type="OrthoDB" id="6539952at2"/>
<reference evidence="1 2" key="1">
    <citation type="submission" date="2012-12" db="EMBL/GenBank/DDBJ databases">
        <title>Genome Assembly of Photobacterium sp. AK15.</title>
        <authorList>
            <person name="Khatri I."/>
            <person name="Vaidya B."/>
            <person name="Srinivas T.N.R."/>
            <person name="Subramanian S."/>
            <person name="Pinnaka A."/>
        </authorList>
    </citation>
    <scope>NUCLEOTIDE SEQUENCE [LARGE SCALE GENOMIC DNA]</scope>
    <source>
        <strain evidence="1 2">AK15</strain>
    </source>
</reference>
<proteinExistence type="predicted"/>
<accession>L8JKC5</accession>
<dbReference type="AlphaFoldDB" id="L8JKC5"/>
<dbReference type="RefSeq" id="WP_007461572.1">
    <property type="nucleotide sequence ID" value="NZ_AMZO01000001.1"/>
</dbReference>
<dbReference type="Proteomes" id="UP000011134">
    <property type="component" value="Unassembled WGS sequence"/>
</dbReference>
<dbReference type="EMBL" id="AMZO01000001">
    <property type="protein sequence ID" value="ELR67959.1"/>
    <property type="molecule type" value="Genomic_DNA"/>
</dbReference>
<comment type="caution">
    <text evidence="1">The sequence shown here is derived from an EMBL/GenBank/DDBJ whole genome shotgun (WGS) entry which is preliminary data.</text>
</comment>
<gene>
    <name evidence="1" type="ORF">C942_00267</name>
</gene>
<protein>
    <submittedName>
        <fullName evidence="1">Uncharacterized protein</fullName>
    </submittedName>
</protein>
<dbReference type="PATRIC" id="fig|1056511.3.peg.270"/>
<keyword evidence="2" id="KW-1185">Reference proteome</keyword>
<sequence>MNKETKILQSRRRQQALRDRRKALGQRKVTSVIGLKESAMLKEICEFFAPPGETLSEDEAISSMIHRVHEVIPKLRVTLSKCEKCDSQLPNGCDGVFKGDAKCWHTLNRIRLHQITEPSDFVRTIKS</sequence>